<dbReference type="InterPro" id="IPR000642">
    <property type="entry name" value="Peptidase_M41"/>
</dbReference>
<evidence type="ECO:0000259" key="8">
    <source>
        <dbReference type="Pfam" id="PF01434"/>
    </source>
</evidence>
<dbReference type="OrthoDB" id="2016403at2759"/>
<dbReference type="InterPro" id="IPR037219">
    <property type="entry name" value="Peptidase_M41-like"/>
</dbReference>
<name>A0A9Q1K1Y6_9CARY</name>
<dbReference type="GO" id="GO:0034982">
    <property type="term" value="P:mitochondrial protein processing"/>
    <property type="evidence" value="ECO:0007669"/>
    <property type="project" value="TreeGrafter"/>
</dbReference>
<dbReference type="PANTHER" id="PTHR43655:SF19">
    <property type="entry name" value="ATP-DEPENDENT ZINC METALLOPROTEASE FTSH 12, CHLOROPLASTIC"/>
    <property type="match status" value="1"/>
</dbReference>
<organism evidence="10 11">
    <name type="scientific">Carnegiea gigantea</name>
    <dbReference type="NCBI Taxonomy" id="171969"/>
    <lineage>
        <taxon>Eukaryota</taxon>
        <taxon>Viridiplantae</taxon>
        <taxon>Streptophyta</taxon>
        <taxon>Embryophyta</taxon>
        <taxon>Tracheophyta</taxon>
        <taxon>Spermatophyta</taxon>
        <taxon>Magnoliopsida</taxon>
        <taxon>eudicotyledons</taxon>
        <taxon>Gunneridae</taxon>
        <taxon>Pentapetalae</taxon>
        <taxon>Caryophyllales</taxon>
        <taxon>Cactineae</taxon>
        <taxon>Cactaceae</taxon>
        <taxon>Cactoideae</taxon>
        <taxon>Echinocereeae</taxon>
        <taxon>Carnegiea</taxon>
    </lineage>
</organism>
<evidence type="ECO:0000256" key="7">
    <source>
        <dbReference type="ARBA" id="ARBA00023049"/>
    </source>
</evidence>
<evidence type="ECO:0000256" key="1">
    <source>
        <dbReference type="ARBA" id="ARBA00001947"/>
    </source>
</evidence>
<dbReference type="AlphaFoldDB" id="A0A9Q1K1Y6"/>
<dbReference type="PANTHER" id="PTHR43655">
    <property type="entry name" value="ATP-DEPENDENT PROTEASE"/>
    <property type="match status" value="1"/>
</dbReference>
<dbReference type="InterPro" id="IPR041569">
    <property type="entry name" value="AAA_lid_3"/>
</dbReference>
<evidence type="ECO:0000256" key="6">
    <source>
        <dbReference type="ARBA" id="ARBA00022840"/>
    </source>
</evidence>
<keyword evidence="6" id="KW-0067">ATP-binding</keyword>
<evidence type="ECO:0000256" key="4">
    <source>
        <dbReference type="ARBA" id="ARBA00022741"/>
    </source>
</evidence>
<evidence type="ECO:0000259" key="9">
    <source>
        <dbReference type="Pfam" id="PF17862"/>
    </source>
</evidence>
<keyword evidence="3" id="KW-0479">Metal-binding</keyword>
<proteinExistence type="inferred from homology"/>
<dbReference type="SUPFAM" id="SSF140990">
    <property type="entry name" value="FtsH protease domain-like"/>
    <property type="match status" value="1"/>
</dbReference>
<dbReference type="GO" id="GO:0005745">
    <property type="term" value="C:m-AAA complex"/>
    <property type="evidence" value="ECO:0007669"/>
    <property type="project" value="TreeGrafter"/>
</dbReference>
<keyword evidence="7" id="KW-0482">Metalloprotease</keyword>
<keyword evidence="11" id="KW-1185">Reference proteome</keyword>
<dbReference type="InterPro" id="IPR050928">
    <property type="entry name" value="ATP-dep_Zn_Metalloprotease"/>
</dbReference>
<keyword evidence="7" id="KW-0378">Hydrolase</keyword>
<evidence type="ECO:0000256" key="2">
    <source>
        <dbReference type="ARBA" id="ARBA00010550"/>
    </source>
</evidence>
<dbReference type="Pfam" id="PF17862">
    <property type="entry name" value="AAA_lid_3"/>
    <property type="match status" value="1"/>
</dbReference>
<dbReference type="GO" id="GO:0009793">
    <property type="term" value="P:embryo development ending in seed dormancy"/>
    <property type="evidence" value="ECO:0007669"/>
    <property type="project" value="TreeGrafter"/>
</dbReference>
<keyword evidence="5" id="KW-0862">Zinc</keyword>
<feature type="domain" description="Peptidase M41" evidence="8">
    <location>
        <begin position="79"/>
        <end position="177"/>
    </location>
</feature>
<evidence type="ECO:0008006" key="12">
    <source>
        <dbReference type="Google" id="ProtNLM"/>
    </source>
</evidence>
<keyword evidence="4" id="KW-0547">Nucleotide-binding</keyword>
<dbReference type="GO" id="GO:0005524">
    <property type="term" value="F:ATP binding"/>
    <property type="evidence" value="ECO:0007669"/>
    <property type="project" value="UniProtKB-KW"/>
</dbReference>
<accession>A0A9Q1K1Y6</accession>
<gene>
    <name evidence="10" type="ORF">Cgig2_026397</name>
</gene>
<sequence length="360" mass="40492">MYELFLFNHNWILQLVFRTVGYSGADIRSLVNEAGIMSVRKGHSKIFQQDIIDVLDKQLLEGMGVLLTEEEQQKCEKNVSLEKRRLLAVHEAGHVVLAHLFPRFDWHAFSQLLPGGKETAVSVFYPREEMINKGYTTFGYMMMQMVVAHGGRCAERVVFGDDVTDGGKDDLEKITKVGFIFLSFERELVRKREGSVLRGCLRLTRGHRRSTSHRRSTWGLLNLGSVGASVDSAHQRPVILHSRPSLFFFPSDLLLFFGFLTWLRLLLWVWVPAFSVADGEVSTGGPIVGDLPRRSRVFFPPRFAHLLLVSTFLRLPLKWPAVSVAAGGVLAGDTIVDDFSGHRRVAGVSNFAFFISEVAV</sequence>
<dbReference type="Proteomes" id="UP001153076">
    <property type="component" value="Unassembled WGS sequence"/>
</dbReference>
<comment type="similarity">
    <text evidence="2">In the N-terminal section; belongs to the AAA ATPase family.</text>
</comment>
<evidence type="ECO:0000256" key="3">
    <source>
        <dbReference type="ARBA" id="ARBA00022723"/>
    </source>
</evidence>
<dbReference type="Gene3D" id="1.10.8.60">
    <property type="match status" value="1"/>
</dbReference>
<evidence type="ECO:0000313" key="10">
    <source>
        <dbReference type="EMBL" id="KAJ8435305.1"/>
    </source>
</evidence>
<dbReference type="GO" id="GO:0046872">
    <property type="term" value="F:metal ion binding"/>
    <property type="evidence" value="ECO:0007669"/>
    <property type="project" value="UniProtKB-KW"/>
</dbReference>
<dbReference type="GO" id="GO:0004176">
    <property type="term" value="F:ATP-dependent peptidase activity"/>
    <property type="evidence" value="ECO:0007669"/>
    <property type="project" value="InterPro"/>
</dbReference>
<comment type="caution">
    <text evidence="10">The sequence shown here is derived from an EMBL/GenBank/DDBJ whole genome shotgun (WGS) entry which is preliminary data.</text>
</comment>
<dbReference type="Gene3D" id="1.20.58.760">
    <property type="entry name" value="Peptidase M41"/>
    <property type="match status" value="1"/>
</dbReference>
<dbReference type="GO" id="GO:0009535">
    <property type="term" value="C:chloroplast thylakoid membrane"/>
    <property type="evidence" value="ECO:0007669"/>
    <property type="project" value="TreeGrafter"/>
</dbReference>
<keyword evidence="7" id="KW-0645">Protease</keyword>
<protein>
    <recommendedName>
        <fullName evidence="12">Peptidase M41 domain-containing protein</fullName>
    </recommendedName>
</protein>
<evidence type="ECO:0000256" key="5">
    <source>
        <dbReference type="ARBA" id="ARBA00022833"/>
    </source>
</evidence>
<reference evidence="10" key="1">
    <citation type="submission" date="2022-04" db="EMBL/GenBank/DDBJ databases">
        <title>Carnegiea gigantea Genome sequencing and assembly v2.</title>
        <authorList>
            <person name="Copetti D."/>
            <person name="Sanderson M.J."/>
            <person name="Burquez A."/>
            <person name="Wojciechowski M.F."/>
        </authorList>
    </citation>
    <scope>NUCLEOTIDE SEQUENCE</scope>
    <source>
        <strain evidence="10">SGP5-SGP5p</strain>
        <tissue evidence="10">Aerial part</tissue>
    </source>
</reference>
<dbReference type="Pfam" id="PF01434">
    <property type="entry name" value="Peptidase_M41"/>
    <property type="match status" value="1"/>
</dbReference>
<dbReference type="EMBL" id="JAKOGI010000422">
    <property type="protein sequence ID" value="KAJ8435305.1"/>
    <property type="molecule type" value="Genomic_DNA"/>
</dbReference>
<comment type="cofactor">
    <cofactor evidence="1">
        <name>Zn(2+)</name>
        <dbReference type="ChEBI" id="CHEBI:29105"/>
    </cofactor>
</comment>
<evidence type="ECO:0000313" key="11">
    <source>
        <dbReference type="Proteomes" id="UP001153076"/>
    </source>
</evidence>
<dbReference type="GO" id="GO:0004222">
    <property type="term" value="F:metalloendopeptidase activity"/>
    <property type="evidence" value="ECO:0007669"/>
    <property type="project" value="InterPro"/>
</dbReference>
<feature type="domain" description="AAA ATPase AAA+ lid" evidence="9">
    <location>
        <begin position="14"/>
        <end position="51"/>
    </location>
</feature>